<sequence length="85" mass="9127">MLDPARPCLPASPYKCASGGARTLSTQCSAVARANKDNCDHNAIGVFVIEIYEAGQNYGGVLGNAASYSAFLCILKKNYAFEMMW</sequence>
<evidence type="ECO:0000313" key="2">
    <source>
        <dbReference type="Proteomes" id="UP001219518"/>
    </source>
</evidence>
<keyword evidence="2" id="KW-1185">Reference proteome</keyword>
<dbReference type="Proteomes" id="UP001219518">
    <property type="component" value="Unassembled WGS sequence"/>
</dbReference>
<evidence type="ECO:0000313" key="1">
    <source>
        <dbReference type="EMBL" id="KAK3910511.1"/>
    </source>
</evidence>
<reference evidence="1" key="1">
    <citation type="submission" date="2021-07" db="EMBL/GenBank/DDBJ databases">
        <authorList>
            <person name="Catto M.A."/>
            <person name="Jacobson A."/>
            <person name="Kennedy G."/>
            <person name="Labadie P."/>
            <person name="Hunt B.G."/>
            <person name="Srinivasan R."/>
        </authorList>
    </citation>
    <scope>NUCLEOTIDE SEQUENCE</scope>
    <source>
        <strain evidence="1">PL_HMW_Pooled</strain>
        <tissue evidence="1">Head</tissue>
    </source>
</reference>
<name>A0AAE1GWA6_9NEOP</name>
<gene>
    <name evidence="1" type="ORF">KUF71_020325</name>
</gene>
<protein>
    <submittedName>
        <fullName evidence="1">BICD family-like cargo adapter 2</fullName>
    </submittedName>
</protein>
<organism evidence="1 2">
    <name type="scientific">Frankliniella fusca</name>
    <dbReference type="NCBI Taxonomy" id="407009"/>
    <lineage>
        <taxon>Eukaryota</taxon>
        <taxon>Metazoa</taxon>
        <taxon>Ecdysozoa</taxon>
        <taxon>Arthropoda</taxon>
        <taxon>Hexapoda</taxon>
        <taxon>Insecta</taxon>
        <taxon>Pterygota</taxon>
        <taxon>Neoptera</taxon>
        <taxon>Paraneoptera</taxon>
        <taxon>Thysanoptera</taxon>
        <taxon>Terebrantia</taxon>
        <taxon>Thripoidea</taxon>
        <taxon>Thripidae</taxon>
        <taxon>Frankliniella</taxon>
    </lineage>
</organism>
<comment type="caution">
    <text evidence="1">The sequence shown here is derived from an EMBL/GenBank/DDBJ whole genome shotgun (WGS) entry which is preliminary data.</text>
</comment>
<dbReference type="EMBL" id="JAHWGI010000168">
    <property type="protein sequence ID" value="KAK3910511.1"/>
    <property type="molecule type" value="Genomic_DNA"/>
</dbReference>
<accession>A0AAE1GWA6</accession>
<proteinExistence type="predicted"/>
<reference evidence="1" key="2">
    <citation type="journal article" date="2023" name="BMC Genomics">
        <title>Pest status, molecular evolution, and epigenetic factors derived from the genome assembly of Frankliniella fusca, a thysanopteran phytovirus vector.</title>
        <authorList>
            <person name="Catto M.A."/>
            <person name="Labadie P.E."/>
            <person name="Jacobson A.L."/>
            <person name="Kennedy G.G."/>
            <person name="Srinivasan R."/>
            <person name="Hunt B.G."/>
        </authorList>
    </citation>
    <scope>NUCLEOTIDE SEQUENCE</scope>
    <source>
        <strain evidence="1">PL_HMW_Pooled</strain>
    </source>
</reference>
<dbReference type="AlphaFoldDB" id="A0AAE1GWA6"/>